<dbReference type="EMBL" id="SLUO01000002">
    <property type="protein sequence ID" value="TCL60388.1"/>
    <property type="molecule type" value="Genomic_DNA"/>
</dbReference>
<evidence type="ECO:0000256" key="4">
    <source>
        <dbReference type="ARBA" id="ARBA00005189"/>
    </source>
</evidence>
<dbReference type="Pfam" id="PF00408">
    <property type="entry name" value="PGM_PMM_IV"/>
    <property type="match status" value="1"/>
</dbReference>
<evidence type="ECO:0000313" key="19">
    <source>
        <dbReference type="EMBL" id="TCL60388.1"/>
    </source>
</evidence>
<dbReference type="GO" id="GO:0000287">
    <property type="term" value="F:magnesium ion binding"/>
    <property type="evidence" value="ECO:0007669"/>
    <property type="project" value="InterPro"/>
</dbReference>
<keyword evidence="9 14" id="KW-0460">Magnesium</keyword>
<dbReference type="GO" id="GO:0008973">
    <property type="term" value="F:phosphopentomutase activity"/>
    <property type="evidence" value="ECO:0007669"/>
    <property type="project" value="TreeGrafter"/>
</dbReference>
<dbReference type="InterPro" id="IPR005845">
    <property type="entry name" value="A-D-PHexomutase_a/b/a-II"/>
</dbReference>
<name>A0A4R1R4N8_9FIRM</name>
<comment type="caution">
    <text evidence="19">The sequence shown here is derived from an EMBL/GenBank/DDBJ whole genome shotgun (WGS) entry which is preliminary data.</text>
</comment>
<evidence type="ECO:0000256" key="6">
    <source>
        <dbReference type="ARBA" id="ARBA00012728"/>
    </source>
</evidence>
<keyword evidence="7" id="KW-0597">Phosphoprotein</keyword>
<evidence type="ECO:0000256" key="2">
    <source>
        <dbReference type="ARBA" id="ARBA00001946"/>
    </source>
</evidence>
<dbReference type="InterPro" id="IPR005843">
    <property type="entry name" value="A-D-PHexomutase_C"/>
</dbReference>
<dbReference type="Proteomes" id="UP000295718">
    <property type="component" value="Unassembled WGS sequence"/>
</dbReference>
<dbReference type="Pfam" id="PF02880">
    <property type="entry name" value="PGM_PMM_III"/>
    <property type="match status" value="1"/>
</dbReference>
<dbReference type="GO" id="GO:0006166">
    <property type="term" value="P:purine ribonucleoside salvage"/>
    <property type="evidence" value="ECO:0007669"/>
    <property type="project" value="TreeGrafter"/>
</dbReference>
<gene>
    <name evidence="19" type="ORF">EDD76_10283</name>
</gene>
<evidence type="ECO:0000256" key="5">
    <source>
        <dbReference type="ARBA" id="ARBA00010231"/>
    </source>
</evidence>
<reference evidence="19 20" key="1">
    <citation type="submission" date="2019-03" db="EMBL/GenBank/DDBJ databases">
        <title>Genomic Encyclopedia of Type Strains, Phase IV (KMG-IV): sequencing the most valuable type-strain genomes for metagenomic binning, comparative biology and taxonomic classification.</title>
        <authorList>
            <person name="Goeker M."/>
        </authorList>
    </citation>
    <scope>NUCLEOTIDE SEQUENCE [LARGE SCALE GENOMIC DNA]</scope>
    <source>
        <strain evidence="19 20">DSM 100556</strain>
    </source>
</reference>
<dbReference type="GO" id="GO:0005975">
    <property type="term" value="P:carbohydrate metabolic process"/>
    <property type="evidence" value="ECO:0007669"/>
    <property type="project" value="InterPro"/>
</dbReference>
<dbReference type="InterPro" id="IPR005844">
    <property type="entry name" value="A-D-PHexomutase_a/b/a-I"/>
</dbReference>
<dbReference type="CDD" id="cd05800">
    <property type="entry name" value="PGM_like2"/>
    <property type="match status" value="1"/>
</dbReference>
<dbReference type="SUPFAM" id="SSF53738">
    <property type="entry name" value="Phosphoglucomutase, first 3 domains"/>
    <property type="match status" value="2"/>
</dbReference>
<evidence type="ECO:0000256" key="7">
    <source>
        <dbReference type="ARBA" id="ARBA00022553"/>
    </source>
</evidence>
<comment type="catalytic activity">
    <reaction evidence="1">
        <text>alpha-D-glucose 1-phosphate = alpha-D-glucose 6-phosphate</text>
        <dbReference type="Rhea" id="RHEA:23536"/>
        <dbReference type="ChEBI" id="CHEBI:58225"/>
        <dbReference type="ChEBI" id="CHEBI:58601"/>
        <dbReference type="EC" id="5.4.2.2"/>
    </reaction>
</comment>
<comment type="pathway">
    <text evidence="4">Lipid metabolism.</text>
</comment>
<dbReference type="InterPro" id="IPR036900">
    <property type="entry name" value="A-D-PHexomutase_C_sf"/>
</dbReference>
<dbReference type="Gene3D" id="3.30.310.50">
    <property type="entry name" value="Alpha-D-phosphohexomutase, C-terminal domain"/>
    <property type="match status" value="1"/>
</dbReference>
<dbReference type="InterPro" id="IPR016055">
    <property type="entry name" value="A-D-PHexomutase_a/b/a-I/II/III"/>
</dbReference>
<evidence type="ECO:0000256" key="13">
    <source>
        <dbReference type="ARBA" id="ARBA00041467"/>
    </source>
</evidence>
<dbReference type="RefSeq" id="WP_031388908.1">
    <property type="nucleotide sequence ID" value="NZ_JPNB01000001.1"/>
</dbReference>
<evidence type="ECO:0000259" key="18">
    <source>
        <dbReference type="Pfam" id="PF02880"/>
    </source>
</evidence>
<feature type="domain" description="Alpha-D-phosphohexomutase alpha/beta/alpha" evidence="16">
    <location>
        <begin position="2"/>
        <end position="135"/>
    </location>
</feature>
<evidence type="ECO:0000256" key="14">
    <source>
        <dbReference type="RuleBase" id="RU004326"/>
    </source>
</evidence>
<dbReference type="PANTHER" id="PTHR45745:SF1">
    <property type="entry name" value="PHOSPHOGLUCOMUTASE 2B-RELATED"/>
    <property type="match status" value="1"/>
</dbReference>
<evidence type="ECO:0000313" key="20">
    <source>
        <dbReference type="Proteomes" id="UP000295718"/>
    </source>
</evidence>
<dbReference type="Pfam" id="PF02879">
    <property type="entry name" value="PGM_PMM_II"/>
    <property type="match status" value="1"/>
</dbReference>
<evidence type="ECO:0000256" key="11">
    <source>
        <dbReference type="ARBA" id="ARBA00039995"/>
    </source>
</evidence>
<feature type="domain" description="Alpha-D-phosphohexomutase alpha/beta/alpha" evidence="18">
    <location>
        <begin position="267"/>
        <end position="374"/>
    </location>
</feature>
<evidence type="ECO:0000256" key="9">
    <source>
        <dbReference type="ARBA" id="ARBA00022842"/>
    </source>
</evidence>
<dbReference type="OrthoDB" id="9806956at2"/>
<evidence type="ECO:0000256" key="8">
    <source>
        <dbReference type="ARBA" id="ARBA00022723"/>
    </source>
</evidence>
<dbReference type="Gene3D" id="3.40.120.10">
    <property type="entry name" value="Alpha-D-Glucose-1,6-Bisphosphate, subunit A, domain 3"/>
    <property type="match status" value="3"/>
</dbReference>
<comment type="similarity">
    <text evidence="5 14">Belongs to the phosphohexose mutase family.</text>
</comment>
<dbReference type="InterPro" id="IPR016066">
    <property type="entry name" value="A-D-PHexomutase_CS"/>
</dbReference>
<sequence>MIKFGTGGWRAVIGDEFTKANIQLLAKALSDKMKAENMAEEGIVIGYDRRFLAKEAMQWAGRVFAAEGITAYLINKSSPTPLIMFYVMKHEFPYGMMITASHNPAIYNGIKVFTAGGRDANEEQTKEIEEYIDRLSPEDVKEMEYDEAVEAGLIREIYPLNEYLDDIIAAVNMEAIRGCGLKVVLDPLYGVSETSLSTILLTARCEVITIHDRHDTLFGGKLPSPSVATLRPLQNAVIDNRADIGIATDGDADRIGVIDDTGRFLHPNDILVLLYYYLVRYKGWEGPVVRNIATTHMLDKVAEKFGQKCYEVPVGFKHISSKMYATGAIIGGESSGGLTVRGHINGKDGIYAAALLAEMIAVTGKKLSDIYKEIEEECGSIFMEERDYKFTQEKKEQMHKLLMEDKQLPKLPFEVEKVSYLDGSKVYFKNGGWVVGRFSGTEPLIRVFCEMPNLEDAKKVCEIYEEFLGLK</sequence>
<evidence type="ECO:0000256" key="10">
    <source>
        <dbReference type="ARBA" id="ARBA00023235"/>
    </source>
</evidence>
<dbReference type="PANTHER" id="PTHR45745">
    <property type="entry name" value="PHOSPHOMANNOMUTASE 45A"/>
    <property type="match status" value="1"/>
</dbReference>
<dbReference type="InterPro" id="IPR005841">
    <property type="entry name" value="Alpha-D-phosphohexomutase_SF"/>
</dbReference>
<dbReference type="SUPFAM" id="SSF55957">
    <property type="entry name" value="Phosphoglucomutase, C-terminal domain"/>
    <property type="match status" value="1"/>
</dbReference>
<comment type="pathway">
    <text evidence="3">Glycolipid metabolism; diglucosyl-diacylglycerol biosynthesis.</text>
</comment>
<evidence type="ECO:0000259" key="17">
    <source>
        <dbReference type="Pfam" id="PF02879"/>
    </source>
</evidence>
<evidence type="ECO:0000256" key="12">
    <source>
        <dbReference type="ARBA" id="ARBA00041398"/>
    </source>
</evidence>
<proteinExistence type="inferred from homology"/>
<protein>
    <recommendedName>
        <fullName evidence="11">Phosphoglucomutase</fullName>
        <ecNumber evidence="6">5.4.2.2</ecNumber>
    </recommendedName>
    <alternativeName>
        <fullName evidence="13">Alpha-phosphoglucomutase</fullName>
    </alternativeName>
    <alternativeName>
        <fullName evidence="12">Glucose phosphomutase</fullName>
    </alternativeName>
</protein>
<dbReference type="InterPro" id="IPR005846">
    <property type="entry name" value="A-D-PHexomutase_a/b/a-III"/>
</dbReference>
<dbReference type="PRINTS" id="PR00509">
    <property type="entry name" value="PGMPMM"/>
</dbReference>
<feature type="domain" description="Alpha-D-phosphohexomutase alpha/beta/alpha" evidence="17">
    <location>
        <begin position="162"/>
        <end position="262"/>
    </location>
</feature>
<dbReference type="Pfam" id="PF02878">
    <property type="entry name" value="PGM_PMM_I"/>
    <property type="match status" value="1"/>
</dbReference>
<comment type="cofactor">
    <cofactor evidence="2">
        <name>Mg(2+)</name>
        <dbReference type="ChEBI" id="CHEBI:18420"/>
    </cofactor>
</comment>
<dbReference type="PROSITE" id="PS00710">
    <property type="entry name" value="PGM_PMM"/>
    <property type="match status" value="1"/>
</dbReference>
<accession>A0A4R1R4N8</accession>
<feature type="domain" description="Alpha-D-phosphohexomutase C-terminal" evidence="15">
    <location>
        <begin position="413"/>
        <end position="462"/>
    </location>
</feature>
<dbReference type="FunFam" id="3.40.120.10:FF:000028">
    <property type="entry name" value="GlcNAc phosphomutase"/>
    <property type="match status" value="1"/>
</dbReference>
<dbReference type="EC" id="5.4.2.2" evidence="6"/>
<dbReference type="GO" id="GO:0004614">
    <property type="term" value="F:phosphoglucomutase activity"/>
    <property type="evidence" value="ECO:0007669"/>
    <property type="project" value="UniProtKB-EC"/>
</dbReference>
<dbReference type="STRING" id="1469948.GCA_000732725_00121"/>
<keyword evidence="8 14" id="KW-0479">Metal-binding</keyword>
<evidence type="ECO:0000256" key="3">
    <source>
        <dbReference type="ARBA" id="ARBA00005164"/>
    </source>
</evidence>
<keyword evidence="20" id="KW-1185">Reference proteome</keyword>
<keyword evidence="10" id="KW-0413">Isomerase</keyword>
<evidence type="ECO:0000259" key="16">
    <source>
        <dbReference type="Pfam" id="PF02878"/>
    </source>
</evidence>
<evidence type="ECO:0000259" key="15">
    <source>
        <dbReference type="Pfam" id="PF00408"/>
    </source>
</evidence>
<evidence type="ECO:0000256" key="1">
    <source>
        <dbReference type="ARBA" id="ARBA00000443"/>
    </source>
</evidence>
<organism evidence="19 20">
    <name type="scientific">Kineothrix alysoides</name>
    <dbReference type="NCBI Taxonomy" id="1469948"/>
    <lineage>
        <taxon>Bacteria</taxon>
        <taxon>Bacillati</taxon>
        <taxon>Bacillota</taxon>
        <taxon>Clostridia</taxon>
        <taxon>Lachnospirales</taxon>
        <taxon>Lachnospiraceae</taxon>
        <taxon>Kineothrix</taxon>
    </lineage>
</organism>
<dbReference type="AlphaFoldDB" id="A0A4R1R4N8"/>